<dbReference type="Gene3D" id="3.40.710.10">
    <property type="entry name" value="DD-peptidase/beta-lactamase superfamily"/>
    <property type="match status" value="1"/>
</dbReference>
<dbReference type="OrthoDB" id="9808046at2"/>
<dbReference type="PANTHER" id="PTHR43283:SF3">
    <property type="entry name" value="BETA-LACTAMASE FAMILY PROTEIN (AFU_ORTHOLOGUE AFUA_5G07500)"/>
    <property type="match status" value="1"/>
</dbReference>
<proteinExistence type="predicted"/>
<dbReference type="AlphaFoldDB" id="A0A845ME96"/>
<accession>A0A845ME96</accession>
<dbReference type="InterPro" id="IPR050789">
    <property type="entry name" value="Diverse_Enzym_Activities"/>
</dbReference>
<comment type="caution">
    <text evidence="2">The sequence shown here is derived from an EMBL/GenBank/DDBJ whole genome shotgun (WGS) entry which is preliminary data.</text>
</comment>
<feature type="domain" description="Beta-lactamase-related" evidence="1">
    <location>
        <begin position="23"/>
        <end position="398"/>
    </location>
</feature>
<dbReference type="InterPro" id="IPR001466">
    <property type="entry name" value="Beta-lactam-related"/>
</dbReference>
<reference evidence="2 3" key="1">
    <citation type="journal article" date="2014" name="Int. J. Syst. Evol. Microbiol.">
        <title>Sneathiella chungangensis sp. nov., isolated from a marine sand, and emended description of the genus Sneathiella.</title>
        <authorList>
            <person name="Siamphan C."/>
            <person name="Kim H."/>
            <person name="Lee J.S."/>
            <person name="Kim W."/>
        </authorList>
    </citation>
    <scope>NUCLEOTIDE SEQUENCE [LARGE SCALE GENOMIC DNA]</scope>
    <source>
        <strain evidence="2 3">KCTC 32476</strain>
    </source>
</reference>
<keyword evidence="2" id="KW-0378">Hydrolase</keyword>
<keyword evidence="3" id="KW-1185">Reference proteome</keyword>
<dbReference type="PANTHER" id="PTHR43283">
    <property type="entry name" value="BETA-LACTAMASE-RELATED"/>
    <property type="match status" value="1"/>
</dbReference>
<dbReference type="RefSeq" id="WP_161338367.1">
    <property type="nucleotide sequence ID" value="NZ_JBHSDG010000006.1"/>
</dbReference>
<evidence type="ECO:0000313" key="3">
    <source>
        <dbReference type="Proteomes" id="UP000445696"/>
    </source>
</evidence>
<dbReference type="InterPro" id="IPR012338">
    <property type="entry name" value="Beta-lactam/transpept-like"/>
</dbReference>
<evidence type="ECO:0000259" key="1">
    <source>
        <dbReference type="Pfam" id="PF00144"/>
    </source>
</evidence>
<evidence type="ECO:0000313" key="2">
    <source>
        <dbReference type="EMBL" id="MZR21942.1"/>
    </source>
</evidence>
<protein>
    <submittedName>
        <fullName evidence="2">Serine hydrolase</fullName>
    </submittedName>
</protein>
<dbReference type="SUPFAM" id="SSF56601">
    <property type="entry name" value="beta-lactamase/transpeptidase-like"/>
    <property type="match status" value="1"/>
</dbReference>
<gene>
    <name evidence="2" type="ORF">GQF03_06330</name>
</gene>
<name>A0A845ME96_9PROT</name>
<dbReference type="GO" id="GO:0016787">
    <property type="term" value="F:hydrolase activity"/>
    <property type="evidence" value="ECO:0007669"/>
    <property type="project" value="UniProtKB-KW"/>
</dbReference>
<organism evidence="2 3">
    <name type="scientific">Sneathiella chungangensis</name>
    <dbReference type="NCBI Taxonomy" id="1418234"/>
    <lineage>
        <taxon>Bacteria</taxon>
        <taxon>Pseudomonadati</taxon>
        <taxon>Pseudomonadota</taxon>
        <taxon>Alphaproteobacteria</taxon>
        <taxon>Sneathiellales</taxon>
        <taxon>Sneathiellaceae</taxon>
        <taxon>Sneathiella</taxon>
    </lineage>
</organism>
<sequence>MLTAVQKPESLGFSSKRLQLITDWMQRYVDGGKLPGAQTVIARGGKIAYARSVGLRDIEKKAIWGDDTMARFYSMTKPVTSVALMMLYEKGLFHLDDPVEAFIPAFKDMQVLRAQARSIEDTEPAKSRITIHNLLTHMSGMTYGFNLGVLGNHYEAAKMDFGPRGGTLESEIDRLAQMPLLFDPGTRWNYGVSTDVAGRLVEIISGQDLKSYFHENIFGPLGMVDTDFGVPKEKLGRYAAAYGADEKGGIKVLDPAEESVFKMEKVVCYSGGGGIISTASDYLKFAEMIRRRGAFEGGRLLGPRTVDFMTSNHLDGDLARYGQPVFSEVSFVGVGFGLGGWVMLEPALSQMMGSPGDFGWGGMASTVFWVDPVEDMTVLFLTQFIPSSFYPLRKELRALVYQALVD</sequence>
<dbReference type="Pfam" id="PF00144">
    <property type="entry name" value="Beta-lactamase"/>
    <property type="match status" value="1"/>
</dbReference>
<dbReference type="EMBL" id="WTVA01000002">
    <property type="protein sequence ID" value="MZR21942.1"/>
    <property type="molecule type" value="Genomic_DNA"/>
</dbReference>
<dbReference type="Proteomes" id="UP000445696">
    <property type="component" value="Unassembled WGS sequence"/>
</dbReference>